<evidence type="ECO:0000256" key="4">
    <source>
        <dbReference type="ARBA" id="ARBA00012579"/>
    </source>
</evidence>
<dbReference type="GO" id="GO:0046872">
    <property type="term" value="F:metal ion binding"/>
    <property type="evidence" value="ECO:0007669"/>
    <property type="project" value="UniProtKB-KW"/>
</dbReference>
<dbReference type="InterPro" id="IPR020555">
    <property type="entry name" value="MECDP_synthase_CS"/>
</dbReference>
<dbReference type="RefSeq" id="WP_091515169.1">
    <property type="nucleotide sequence ID" value="NZ_FOLE01000010.1"/>
</dbReference>
<feature type="binding site" evidence="8">
    <location>
        <position position="13"/>
    </location>
    <ligand>
        <name>a divalent metal cation</name>
        <dbReference type="ChEBI" id="CHEBI:60240"/>
    </ligand>
</feature>
<dbReference type="InterPro" id="IPR003526">
    <property type="entry name" value="MECDP_synthase"/>
</dbReference>
<comment type="cofactor">
    <cofactor evidence="8">
        <name>a divalent metal cation</name>
        <dbReference type="ChEBI" id="CHEBI:60240"/>
    </cofactor>
    <text evidence="8">Binds 1 divalent metal cation per subunit.</text>
</comment>
<dbReference type="AlphaFoldDB" id="A0A1I1MLI7"/>
<dbReference type="FunFam" id="3.30.1330.50:FF:000001">
    <property type="entry name" value="2-C-methyl-D-erythritol 2,4-cyclodiphosphate synthase"/>
    <property type="match status" value="1"/>
</dbReference>
<gene>
    <name evidence="8" type="primary">ispF</name>
    <name evidence="11" type="ORF">SAMN05421780_110104</name>
</gene>
<dbReference type="PANTHER" id="PTHR43181">
    <property type="entry name" value="2-C-METHYL-D-ERYTHRITOL 2,4-CYCLODIPHOSPHATE SYNTHASE, CHLOROPLASTIC"/>
    <property type="match status" value="1"/>
</dbReference>
<comment type="function">
    <text evidence="8">Involved in the biosynthesis of isopentenyl diphosphate (IPP) and dimethylallyl diphosphate (DMAPP), two major building blocks of isoprenoid compounds. Catalyzes the conversion of 4-diphosphocytidyl-2-C-methyl-D-erythritol 2-phosphate (CDP-ME2P) to 2-C-methyl-D-erythritol 2,4-cyclodiphosphate (ME-CPP) with a corresponding release of cytidine 5-monophosphate (CMP).</text>
</comment>
<keyword evidence="7 8" id="KW-0456">Lyase</keyword>
<feature type="site" description="Transition state stabilizer" evidence="8">
    <location>
        <position position="136"/>
    </location>
</feature>
<keyword evidence="12" id="KW-1185">Reference proteome</keyword>
<keyword evidence="5 8" id="KW-0479">Metal-binding</keyword>
<evidence type="ECO:0000256" key="3">
    <source>
        <dbReference type="ARBA" id="ARBA00008480"/>
    </source>
</evidence>
<dbReference type="CDD" id="cd00554">
    <property type="entry name" value="MECDP_synthase"/>
    <property type="match status" value="1"/>
</dbReference>
<comment type="catalytic activity">
    <reaction evidence="1 8 9">
        <text>4-CDP-2-C-methyl-D-erythritol 2-phosphate = 2-C-methyl-D-erythritol 2,4-cyclic diphosphate + CMP</text>
        <dbReference type="Rhea" id="RHEA:23864"/>
        <dbReference type="ChEBI" id="CHEBI:57919"/>
        <dbReference type="ChEBI" id="CHEBI:58483"/>
        <dbReference type="ChEBI" id="CHEBI:60377"/>
        <dbReference type="EC" id="4.6.1.12"/>
    </reaction>
</comment>
<keyword evidence="6 8" id="KW-0414">Isoprene biosynthesis</keyword>
<dbReference type="NCBIfam" id="TIGR00151">
    <property type="entry name" value="ispF"/>
    <property type="match status" value="1"/>
</dbReference>
<evidence type="ECO:0000259" key="10">
    <source>
        <dbReference type="Pfam" id="PF02542"/>
    </source>
</evidence>
<evidence type="ECO:0000256" key="5">
    <source>
        <dbReference type="ARBA" id="ARBA00022723"/>
    </source>
</evidence>
<dbReference type="SUPFAM" id="SSF69765">
    <property type="entry name" value="IpsF-like"/>
    <property type="match status" value="1"/>
</dbReference>
<dbReference type="InterPro" id="IPR036571">
    <property type="entry name" value="MECDP_synthase_sf"/>
</dbReference>
<dbReference type="Pfam" id="PF02542">
    <property type="entry name" value="YgbB"/>
    <property type="match status" value="1"/>
</dbReference>
<evidence type="ECO:0000313" key="12">
    <source>
        <dbReference type="Proteomes" id="UP000199514"/>
    </source>
</evidence>
<proteinExistence type="inferred from homology"/>
<evidence type="ECO:0000256" key="1">
    <source>
        <dbReference type="ARBA" id="ARBA00000200"/>
    </source>
</evidence>
<feature type="binding site" evidence="8">
    <location>
        <begin position="135"/>
        <end position="138"/>
    </location>
    <ligand>
        <name>4-CDP-2-C-methyl-D-erythritol 2-phosphate</name>
        <dbReference type="ChEBI" id="CHEBI:57919"/>
    </ligand>
</feature>
<feature type="binding site" evidence="8">
    <location>
        <begin position="37"/>
        <end position="38"/>
    </location>
    <ligand>
        <name>4-CDP-2-C-methyl-D-erythritol 2-phosphate</name>
        <dbReference type="ChEBI" id="CHEBI:57919"/>
    </ligand>
</feature>
<comment type="pathway">
    <text evidence="2 8">Isoprenoid biosynthesis; isopentenyl diphosphate biosynthesis via DXP pathway; isopentenyl diphosphate from 1-deoxy-D-xylulose 5-phosphate: step 4/6.</text>
</comment>
<feature type="binding site" evidence="8">
    <location>
        <position position="142"/>
    </location>
    <ligand>
        <name>4-CDP-2-C-methyl-D-erythritol 2-phosphate</name>
        <dbReference type="ChEBI" id="CHEBI:57919"/>
    </ligand>
</feature>
<feature type="site" description="Transition state stabilizer" evidence="8">
    <location>
        <position position="37"/>
    </location>
</feature>
<feature type="binding site" evidence="8">
    <location>
        <position position="45"/>
    </location>
    <ligand>
        <name>a divalent metal cation</name>
        <dbReference type="ChEBI" id="CHEBI:60240"/>
    </ligand>
</feature>
<feature type="binding site" evidence="8">
    <location>
        <position position="11"/>
    </location>
    <ligand>
        <name>a divalent metal cation</name>
        <dbReference type="ChEBI" id="CHEBI:60240"/>
    </ligand>
</feature>
<evidence type="ECO:0000256" key="2">
    <source>
        <dbReference type="ARBA" id="ARBA00004709"/>
    </source>
</evidence>
<dbReference type="EMBL" id="FOLE01000010">
    <property type="protein sequence ID" value="SFC82410.1"/>
    <property type="molecule type" value="Genomic_DNA"/>
</dbReference>
<evidence type="ECO:0000256" key="8">
    <source>
        <dbReference type="HAMAP-Rule" id="MF_00107"/>
    </source>
</evidence>
<dbReference type="Proteomes" id="UP000199514">
    <property type="component" value="Unassembled WGS sequence"/>
</dbReference>
<dbReference type="STRING" id="927664.SAMN05421780_110104"/>
<organism evidence="11 12">
    <name type="scientific">Flexibacter flexilis DSM 6793</name>
    <dbReference type="NCBI Taxonomy" id="927664"/>
    <lineage>
        <taxon>Bacteria</taxon>
        <taxon>Pseudomonadati</taxon>
        <taxon>Bacteroidota</taxon>
        <taxon>Cytophagia</taxon>
        <taxon>Cytophagales</taxon>
        <taxon>Flexibacteraceae</taxon>
        <taxon>Flexibacter</taxon>
    </lineage>
</organism>
<feature type="binding site" evidence="8">
    <location>
        <begin position="59"/>
        <end position="61"/>
    </location>
    <ligand>
        <name>4-CDP-2-C-methyl-D-erythritol 2-phosphate</name>
        <dbReference type="ChEBI" id="CHEBI:57919"/>
    </ligand>
</feature>
<comment type="subunit">
    <text evidence="8">Homotrimer.</text>
</comment>
<reference evidence="11 12" key="1">
    <citation type="submission" date="2016-10" db="EMBL/GenBank/DDBJ databases">
        <authorList>
            <person name="de Groot N.N."/>
        </authorList>
    </citation>
    <scope>NUCLEOTIDE SEQUENCE [LARGE SCALE GENOMIC DNA]</scope>
    <source>
        <strain evidence="11 12">DSM 6793</strain>
    </source>
</reference>
<accession>A0A1I1MLI7</accession>
<dbReference type="Gene3D" id="3.30.1330.50">
    <property type="entry name" value="2-C-methyl-D-erythritol 2,4-cyclodiphosphate synthase"/>
    <property type="match status" value="1"/>
</dbReference>
<evidence type="ECO:0000256" key="9">
    <source>
        <dbReference type="RuleBase" id="RU004395"/>
    </source>
</evidence>
<dbReference type="EC" id="4.6.1.12" evidence="4 8"/>
<dbReference type="GO" id="GO:0019288">
    <property type="term" value="P:isopentenyl diphosphate biosynthetic process, methylerythritol 4-phosphate pathway"/>
    <property type="evidence" value="ECO:0007669"/>
    <property type="project" value="UniProtKB-UniRule"/>
</dbReference>
<feature type="domain" description="2-C-methyl-D-erythritol 2,4-cyclodiphosphate synthase" evidence="10">
    <location>
        <begin position="4"/>
        <end position="157"/>
    </location>
</feature>
<comment type="caution">
    <text evidence="8">Lacks conserved residue(s) required for the propagation of feature annotation.</text>
</comment>
<evidence type="ECO:0000313" key="11">
    <source>
        <dbReference type="EMBL" id="SFC82410.1"/>
    </source>
</evidence>
<comment type="similarity">
    <text evidence="3 8 9">Belongs to the IspF family.</text>
</comment>
<dbReference type="UniPathway" id="UPA00056">
    <property type="reaction ID" value="UER00095"/>
</dbReference>
<evidence type="ECO:0000256" key="7">
    <source>
        <dbReference type="ARBA" id="ARBA00023239"/>
    </source>
</evidence>
<dbReference type="GO" id="GO:0016114">
    <property type="term" value="P:terpenoid biosynthetic process"/>
    <property type="evidence" value="ECO:0007669"/>
    <property type="project" value="InterPro"/>
</dbReference>
<protein>
    <recommendedName>
        <fullName evidence="4 8">2-C-methyl-D-erythritol 2,4-cyclodiphosphate synthase</fullName>
        <shortName evidence="8">MECDP-synthase</shortName>
        <shortName evidence="8">MECPP-synthase</shortName>
        <shortName evidence="8">MECPS</shortName>
        <ecNumber evidence="4 8">4.6.1.12</ecNumber>
    </recommendedName>
</protein>
<feature type="binding site" evidence="8">
    <location>
        <position position="145"/>
    </location>
    <ligand>
        <name>4-CDP-2-C-methyl-D-erythritol 2-phosphate</name>
        <dbReference type="ChEBI" id="CHEBI:57919"/>
    </ligand>
</feature>
<dbReference type="OrthoDB" id="9804336at2"/>
<dbReference type="HAMAP" id="MF_00107">
    <property type="entry name" value="IspF"/>
    <property type="match status" value="1"/>
</dbReference>
<name>A0A1I1MLI7_9BACT</name>
<feature type="binding site" evidence="8">
    <location>
        <begin position="11"/>
        <end position="13"/>
    </location>
    <ligand>
        <name>4-CDP-2-C-methyl-D-erythritol 2-phosphate</name>
        <dbReference type="ChEBI" id="CHEBI:57919"/>
    </ligand>
</feature>
<dbReference type="PANTHER" id="PTHR43181:SF1">
    <property type="entry name" value="2-C-METHYL-D-ERYTHRITOL 2,4-CYCLODIPHOSPHATE SYNTHASE, CHLOROPLASTIC"/>
    <property type="match status" value="1"/>
</dbReference>
<evidence type="ECO:0000256" key="6">
    <source>
        <dbReference type="ARBA" id="ARBA00023229"/>
    </source>
</evidence>
<sequence length="160" mass="17300">MIKIRVGQGYDVHQLQEGRDFWLGGIKIPHTHGAVGHSDADVLIHAICDSLLGAANMRDIGYHYSDQDAKFKGIDSKILLKDVVSKITEAGYKIGNVDTTLLLQAPKIAPYIDEMKSCLAGVMGIGVEDVSIKATTTEKMGFVGRKEGVVAEAVALIYKD</sequence>
<dbReference type="GO" id="GO:0008685">
    <property type="term" value="F:2-C-methyl-D-erythritol 2,4-cyclodiphosphate synthase activity"/>
    <property type="evidence" value="ECO:0007669"/>
    <property type="project" value="UniProtKB-UniRule"/>
</dbReference>
<dbReference type="PROSITE" id="PS01350">
    <property type="entry name" value="ISPF"/>
    <property type="match status" value="1"/>
</dbReference>